<dbReference type="InterPro" id="IPR019644">
    <property type="entry name" value="DUF2508"/>
</dbReference>
<evidence type="ECO:0000313" key="2">
    <source>
        <dbReference type="Proteomes" id="UP000223596"/>
    </source>
</evidence>
<evidence type="ECO:0000313" key="1">
    <source>
        <dbReference type="EMBL" id="PFH01291.1"/>
    </source>
</evidence>
<dbReference type="Pfam" id="PF10704">
    <property type="entry name" value="DUF2508"/>
    <property type="match status" value="1"/>
</dbReference>
<proteinExistence type="predicted"/>
<dbReference type="GeneID" id="35805736"/>
<organism evidence="1 2">
    <name type="scientific">Acetivibrio thermocellus AD2</name>
    <dbReference type="NCBI Taxonomy" id="1138384"/>
    <lineage>
        <taxon>Bacteria</taxon>
        <taxon>Bacillati</taxon>
        <taxon>Bacillota</taxon>
        <taxon>Clostridia</taxon>
        <taxon>Eubacteriales</taxon>
        <taxon>Oscillospiraceae</taxon>
        <taxon>Acetivibrio</taxon>
    </lineage>
</organism>
<reference evidence="1 2" key="1">
    <citation type="submission" date="2017-09" db="EMBL/GenBank/DDBJ databases">
        <title>Evaluation of Pacific Biosciences Sequencing Technology to Finishing C. thermocellum Genome Sequences.</title>
        <authorList>
            <person name="Brown S."/>
        </authorList>
    </citation>
    <scope>NUCLEOTIDE SEQUENCE [LARGE SCALE GENOMIC DNA]</scope>
    <source>
        <strain evidence="1 2">AD2</strain>
    </source>
</reference>
<dbReference type="EMBL" id="PDBW01000001">
    <property type="protein sequence ID" value="PFH01291.1"/>
    <property type="molecule type" value="Genomic_DNA"/>
</dbReference>
<comment type="caution">
    <text evidence="1">The sequence shown here is derived from an EMBL/GenBank/DDBJ whole genome shotgun (WGS) entry which is preliminary data.</text>
</comment>
<name>A0AB36TDB2_ACETH</name>
<sequence>MNINIQKNLNIRFLKDALLAKLSGLLMKAKSELTEDEEFNEVEELLKCIKDAKKEWINANANFEHAVENEIIDFYTYEIKAYQLRYEYLLKKAKEKGIKINESGIII</sequence>
<protein>
    <submittedName>
        <fullName evidence="1">Uncharacterized protein DUF2508</fullName>
    </submittedName>
</protein>
<gene>
    <name evidence="1" type="ORF">M972_1120</name>
</gene>
<dbReference type="AlphaFoldDB" id="A0AB36TDB2"/>
<accession>A0AB36TDB2</accession>
<dbReference type="RefSeq" id="WP_003513286.1">
    <property type="nucleotide sequence ID" value="NZ_CP013828.1"/>
</dbReference>
<dbReference type="Proteomes" id="UP000223596">
    <property type="component" value="Unassembled WGS sequence"/>
</dbReference>